<feature type="region of interest" description="Disordered" evidence="1">
    <location>
        <begin position="159"/>
        <end position="183"/>
    </location>
</feature>
<dbReference type="Pfam" id="PF14978">
    <property type="entry name" value="MRP-63"/>
    <property type="match status" value="1"/>
</dbReference>
<dbReference type="InterPro" id="IPR016576">
    <property type="entry name" value="Ribosomal_mL63"/>
</dbReference>
<dbReference type="AlphaFoldDB" id="A0A6F9DH14"/>
<name>A0A6F9DH14_9ASCI</name>
<feature type="compositionally biased region" description="Polar residues" evidence="1">
    <location>
        <begin position="159"/>
        <end position="168"/>
    </location>
</feature>
<gene>
    <name evidence="2" type="primary">LOC100176523</name>
</gene>
<dbReference type="GO" id="GO:0005761">
    <property type="term" value="C:mitochondrial ribosome"/>
    <property type="evidence" value="ECO:0007669"/>
    <property type="project" value="InterPro"/>
</dbReference>
<dbReference type="GO" id="GO:0003735">
    <property type="term" value="F:structural constituent of ribosome"/>
    <property type="evidence" value="ECO:0007669"/>
    <property type="project" value="TreeGrafter"/>
</dbReference>
<evidence type="ECO:0000256" key="1">
    <source>
        <dbReference type="SAM" id="MobiDB-lite"/>
    </source>
</evidence>
<reference evidence="2" key="1">
    <citation type="submission" date="2020-04" db="EMBL/GenBank/DDBJ databases">
        <authorList>
            <person name="Neveu A P."/>
        </authorList>
    </citation>
    <scope>NUCLEOTIDE SEQUENCE</scope>
    <source>
        <tissue evidence="2">Whole embryo</tissue>
    </source>
</reference>
<dbReference type="PANTHER" id="PTHR14520">
    <property type="entry name" value="MITOCHONDRIAL RIBOSOMAL PROTEIN 63"/>
    <property type="match status" value="1"/>
</dbReference>
<dbReference type="GO" id="GO:0032543">
    <property type="term" value="P:mitochondrial translation"/>
    <property type="evidence" value="ECO:0007669"/>
    <property type="project" value="TreeGrafter"/>
</dbReference>
<proteinExistence type="evidence at transcript level"/>
<sequence length="189" mass="22448">MRVTLALCRYGRIPGRKFAGKNQEPHKISRKDRQQFVEGLKIECTNEMWLTRPYLNTEQGNFLKNNYVQKTKGSPVVALNKTDNYEYRNAKFRINMRPHVRFEDRWNHVLEQNKWNSSSLDKPRPKHEKFAHAMVPTRLPDQWPKPDPIVEKLRLQADNTLSFPPDSNTEQKRVNPKHKTLDEPYLVVR</sequence>
<dbReference type="PANTHER" id="PTHR14520:SF4">
    <property type="entry name" value="LARGE RIBOSOMAL SUBUNIT PROTEIN ML63"/>
    <property type="match status" value="1"/>
</dbReference>
<organism evidence="2">
    <name type="scientific">Phallusia mammillata</name>
    <dbReference type="NCBI Taxonomy" id="59560"/>
    <lineage>
        <taxon>Eukaryota</taxon>
        <taxon>Metazoa</taxon>
        <taxon>Chordata</taxon>
        <taxon>Tunicata</taxon>
        <taxon>Ascidiacea</taxon>
        <taxon>Phlebobranchia</taxon>
        <taxon>Ascidiidae</taxon>
        <taxon>Phallusia</taxon>
    </lineage>
</organism>
<protein>
    <submittedName>
        <fullName evidence="2">Uncharacterized protein LOC100176523</fullName>
    </submittedName>
</protein>
<evidence type="ECO:0000313" key="2">
    <source>
        <dbReference type="EMBL" id="CAB3260966.1"/>
    </source>
</evidence>
<dbReference type="EMBL" id="LR786458">
    <property type="protein sequence ID" value="CAB3260966.1"/>
    <property type="molecule type" value="mRNA"/>
</dbReference>
<accession>A0A6F9DH14</accession>